<dbReference type="AlphaFoldDB" id="A0A367WBH5"/>
<dbReference type="Gene3D" id="1.10.3210.10">
    <property type="entry name" value="Hypothetical protein af1432"/>
    <property type="match status" value="1"/>
</dbReference>
<gene>
    <name evidence="1" type="ORF">TH19_07600</name>
</gene>
<dbReference type="RefSeq" id="WP_114101696.1">
    <property type="nucleotide sequence ID" value="NZ_JPWF01000004.1"/>
</dbReference>
<evidence type="ECO:0000313" key="2">
    <source>
        <dbReference type="Proteomes" id="UP000253226"/>
    </source>
</evidence>
<evidence type="ECO:0000313" key="1">
    <source>
        <dbReference type="EMBL" id="RCK37882.1"/>
    </source>
</evidence>
<dbReference type="PANTHER" id="PTHR35569:SF1">
    <property type="entry name" value="CYANAMIDE HYDRATASE DDI2-RELATED"/>
    <property type="match status" value="1"/>
</dbReference>
<accession>A0A367WBH5</accession>
<name>A0A367WBH5_9PROT</name>
<reference evidence="1 2" key="1">
    <citation type="submission" date="2014-07" db="EMBL/GenBank/DDBJ databases">
        <title>Draft genome sequence of Thalassospira profundimaris 35.</title>
        <authorList>
            <person name="Lai Q."/>
            <person name="Shao Z."/>
        </authorList>
    </citation>
    <scope>NUCLEOTIDE SEQUENCE [LARGE SCALE GENOMIC DNA]</scope>
    <source>
        <strain evidence="1 2">35</strain>
    </source>
</reference>
<dbReference type="Proteomes" id="UP000253226">
    <property type="component" value="Unassembled WGS sequence"/>
</dbReference>
<proteinExistence type="predicted"/>
<dbReference type="PANTHER" id="PTHR35569">
    <property type="entry name" value="CYANAMIDE HYDRATASE DDI2-RELATED"/>
    <property type="match status" value="1"/>
</dbReference>
<dbReference type="OrthoDB" id="8478129at2"/>
<organism evidence="1 2">
    <name type="scientific">Thalassospira profundimaris</name>
    <dbReference type="NCBI Taxonomy" id="502049"/>
    <lineage>
        <taxon>Bacteria</taxon>
        <taxon>Pseudomonadati</taxon>
        <taxon>Pseudomonadota</taxon>
        <taxon>Alphaproteobacteria</taxon>
        <taxon>Rhodospirillales</taxon>
        <taxon>Thalassospiraceae</taxon>
        <taxon>Thalassospira</taxon>
    </lineage>
</organism>
<sequence>MMRVLTTDLGRDSKAALIMRFAILGLRDKFYSLRQMVGAGLPDHAVLDHLGVPDSPIAREATEWAATLQPEFVQYHGLRSFAFGVALGKYHNVRFDREMLYIASILHDISLGSAQCDGPRSFEVEAASCAHGWLCDQSYDRDKADIIHEAMALHSAVCHTGPRDPEGLLLHLGAGVDVVGMQIMNVHPAVRAKILRDYPRTGFVRDFGKLVADQADRKPQCHIAGLVGVGFGKALAANGLDRSC</sequence>
<evidence type="ECO:0008006" key="3">
    <source>
        <dbReference type="Google" id="ProtNLM"/>
    </source>
</evidence>
<dbReference type="SUPFAM" id="SSF109604">
    <property type="entry name" value="HD-domain/PDEase-like"/>
    <property type="match status" value="1"/>
</dbReference>
<comment type="caution">
    <text evidence="1">The sequence shown here is derived from an EMBL/GenBank/DDBJ whole genome shotgun (WGS) entry which is preliminary data.</text>
</comment>
<protein>
    <recommendedName>
        <fullName evidence="3">HD domain-containing protein</fullName>
    </recommendedName>
</protein>
<dbReference type="EMBL" id="JPWF01000004">
    <property type="protein sequence ID" value="RCK37882.1"/>
    <property type="molecule type" value="Genomic_DNA"/>
</dbReference>